<geneLocation type="plasmid" evidence="5">
    <name>unnamed1</name>
</geneLocation>
<accession>A0A1J0EU61</accession>
<name>A0A1J0EU61_9PSED</name>
<keyword evidence="2" id="KW-0813">Transport</keyword>
<dbReference type="Pfam" id="PF03573">
    <property type="entry name" value="OprD"/>
    <property type="match status" value="1"/>
</dbReference>
<organism evidence="5 6">
    <name type="scientific">Pseudomonas frederiksbergensis</name>
    <dbReference type="NCBI Taxonomy" id="104087"/>
    <lineage>
        <taxon>Bacteria</taxon>
        <taxon>Pseudomonadati</taxon>
        <taxon>Pseudomonadota</taxon>
        <taxon>Gammaproteobacteria</taxon>
        <taxon>Pseudomonadales</taxon>
        <taxon>Pseudomonadaceae</taxon>
        <taxon>Pseudomonas</taxon>
    </lineage>
</organism>
<dbReference type="Gene3D" id="2.40.160.10">
    <property type="entry name" value="Porin"/>
    <property type="match status" value="1"/>
</dbReference>
<gene>
    <name evidence="5" type="ORF">BLL42_28420</name>
</gene>
<dbReference type="InterPro" id="IPR005318">
    <property type="entry name" value="OM_porin_bac"/>
</dbReference>
<feature type="chain" id="PRO_5009611147" evidence="4">
    <location>
        <begin position="28"/>
        <end position="421"/>
    </location>
</feature>
<dbReference type="OrthoDB" id="6759120at2"/>
<sequence>MIRISRSTLALACLFGTTCGFSHMANAYFISDTKASIEARNMYMNRDFRQNNAPQNKAEEWAQGFTARIESGFTEGTIGFGLDAIAETAIKLDSSRDRRGTGLLAYGADSLEPEDNYSELGIAAKLRLSKTVLKVGTLQPQLPVAAYNDTRLLSSTYTGGLVTSQEIDGLTLNAGRLEKINLRDSSSNDEMNYAGVESAHLDLAGGSYAINPALVVSYYYAKMDNIYQQHYAGLVHNAKLAEGVTLKTDLRYFDTGEQGDHRYRSAARVDGGRIDNRFFNGMLTLGVGAHKFGAGYQSLSGDGDFAYPGLDPYSVNLVTINVFTKANTDAWQARYDYDFAALGVPGLAFMTRYVNGRNIETARVSNGREWERDTDLVYTFQSGTVKGLNIRLRNASLRSSNGLTSDIDENRVIIGYTLPML</sequence>
<dbReference type="GO" id="GO:0016020">
    <property type="term" value="C:membrane"/>
    <property type="evidence" value="ECO:0007669"/>
    <property type="project" value="InterPro"/>
</dbReference>
<dbReference type="EMBL" id="CP017887">
    <property type="protein sequence ID" value="APC19633.1"/>
    <property type="molecule type" value="Genomic_DNA"/>
</dbReference>
<dbReference type="PANTHER" id="PTHR34596:SF2">
    <property type="entry name" value="CHITOPORIN"/>
    <property type="match status" value="1"/>
</dbReference>
<dbReference type="GO" id="GO:0015288">
    <property type="term" value="F:porin activity"/>
    <property type="evidence" value="ECO:0007669"/>
    <property type="project" value="TreeGrafter"/>
</dbReference>
<protein>
    <submittedName>
        <fullName evidence="5">Porin</fullName>
    </submittedName>
</protein>
<evidence type="ECO:0000256" key="1">
    <source>
        <dbReference type="ARBA" id="ARBA00009075"/>
    </source>
</evidence>
<evidence type="ECO:0000256" key="2">
    <source>
        <dbReference type="ARBA" id="ARBA00022448"/>
    </source>
</evidence>
<proteinExistence type="inferred from homology"/>
<dbReference type="InterPro" id="IPR023614">
    <property type="entry name" value="Porin_dom_sf"/>
</dbReference>
<reference evidence="6" key="1">
    <citation type="submission" date="2016-10" db="EMBL/GenBank/DDBJ databases">
        <title>Pseudomonas frederiksbergensis ERGS4:02 complete genome.</title>
        <authorList>
            <person name="Kumar R."/>
            <person name="Acharya V."/>
            <person name="Singh D."/>
        </authorList>
    </citation>
    <scope>NUCLEOTIDE SEQUENCE [LARGE SCALE GENOMIC DNA]</scope>
    <source>
        <strain evidence="6">ERGS4:02</strain>
        <plasmid evidence="6">Plasmid unnamed1</plasmid>
    </source>
</reference>
<evidence type="ECO:0000313" key="6">
    <source>
        <dbReference type="Proteomes" id="UP000182567"/>
    </source>
</evidence>
<dbReference type="GeneID" id="46912201"/>
<comment type="similarity">
    <text evidence="1">Belongs to the outer membrane porin (Opr) (TC 1.B.25) family.</text>
</comment>
<evidence type="ECO:0000256" key="4">
    <source>
        <dbReference type="SAM" id="SignalP"/>
    </source>
</evidence>
<evidence type="ECO:0000313" key="5">
    <source>
        <dbReference type="EMBL" id="APC19633.1"/>
    </source>
</evidence>
<dbReference type="Proteomes" id="UP000182567">
    <property type="component" value="Plasmid unnamed1"/>
</dbReference>
<evidence type="ECO:0000256" key="3">
    <source>
        <dbReference type="ARBA" id="ARBA00022729"/>
    </source>
</evidence>
<dbReference type="RefSeq" id="WP_071556126.1">
    <property type="nucleotide sequence ID" value="NZ_CP017887.1"/>
</dbReference>
<keyword evidence="3 4" id="KW-0732">Signal</keyword>
<dbReference type="PANTHER" id="PTHR34596">
    <property type="entry name" value="CHITOPORIN"/>
    <property type="match status" value="1"/>
</dbReference>
<keyword evidence="5" id="KW-0614">Plasmid</keyword>
<dbReference type="AlphaFoldDB" id="A0A1J0EU61"/>
<feature type="signal peptide" evidence="4">
    <location>
        <begin position="1"/>
        <end position="27"/>
    </location>
</feature>